<keyword evidence="1" id="KW-0732">Signal</keyword>
<feature type="signal peptide" evidence="1">
    <location>
        <begin position="1"/>
        <end position="23"/>
    </location>
</feature>
<dbReference type="EMBL" id="CP137578">
    <property type="protein sequence ID" value="WOX28762.1"/>
    <property type="molecule type" value="Genomic_DNA"/>
</dbReference>
<dbReference type="AlphaFoldDB" id="A0A8I2H6P6"/>
<evidence type="ECO:0000313" key="5">
    <source>
        <dbReference type="Proteomes" id="UP000646877"/>
    </source>
</evidence>
<evidence type="ECO:0000259" key="2">
    <source>
        <dbReference type="Pfam" id="PF13905"/>
    </source>
</evidence>
<evidence type="ECO:0000256" key="1">
    <source>
        <dbReference type="SAM" id="SignalP"/>
    </source>
</evidence>
<reference evidence="4 6" key="2">
    <citation type="submission" date="2023-10" db="EMBL/GenBank/DDBJ databases">
        <title>To unveil natural product biosynthetic capacity in Pseudoalteromonas.</title>
        <authorList>
            <person name="Wang J."/>
        </authorList>
    </citation>
    <scope>NUCLEOTIDE SEQUENCE [LARGE SCALE GENOMIC DNA]</scope>
    <source>
        <strain evidence="4 6">DSM 15914</strain>
    </source>
</reference>
<dbReference type="Gene3D" id="3.40.30.10">
    <property type="entry name" value="Glutaredoxin"/>
    <property type="match status" value="1"/>
</dbReference>
<dbReference type="RefSeq" id="WP_039490983.1">
    <property type="nucleotide sequence ID" value="NZ_CBCSDF010000025.1"/>
</dbReference>
<keyword evidence="6" id="KW-1185">Reference proteome</keyword>
<dbReference type="InterPro" id="IPR036249">
    <property type="entry name" value="Thioredoxin-like_sf"/>
</dbReference>
<evidence type="ECO:0000313" key="3">
    <source>
        <dbReference type="EMBL" id="NLR24056.1"/>
    </source>
</evidence>
<gene>
    <name evidence="3" type="ORF">F9Y85_22640</name>
    <name evidence="4" type="ORF">R5H13_00290</name>
</gene>
<dbReference type="SUPFAM" id="SSF52833">
    <property type="entry name" value="Thioredoxin-like"/>
    <property type="match status" value="1"/>
</dbReference>
<feature type="chain" id="PRO_5044460584" evidence="1">
    <location>
        <begin position="24"/>
        <end position="170"/>
    </location>
</feature>
<accession>A0A8I2H6P6</accession>
<dbReference type="Proteomes" id="UP001304419">
    <property type="component" value="Chromosome 1"/>
</dbReference>
<organism evidence="3 5">
    <name type="scientific">Pseudoalteromonas maricaloris</name>
    <dbReference type="NCBI Taxonomy" id="184924"/>
    <lineage>
        <taxon>Bacteria</taxon>
        <taxon>Pseudomonadati</taxon>
        <taxon>Pseudomonadota</taxon>
        <taxon>Gammaproteobacteria</taxon>
        <taxon>Alteromonadales</taxon>
        <taxon>Pseudoalteromonadaceae</taxon>
        <taxon>Pseudoalteromonas</taxon>
    </lineage>
</organism>
<dbReference type="Pfam" id="PF13905">
    <property type="entry name" value="Thioredoxin_8"/>
    <property type="match status" value="1"/>
</dbReference>
<protein>
    <submittedName>
        <fullName evidence="3">Redoxin domain-containing protein</fullName>
    </submittedName>
    <submittedName>
        <fullName evidence="4">Thioredoxin-like domain-containing protein</fullName>
    </submittedName>
</protein>
<sequence length="170" mass="19288">MKTTIKMLLLSTVLATGLSGCKASNEALPQADDGYQTYIHTGDTFKHLQFTDIKNQAVRFDANHKKLVILFATWCSDSQRLLSELKQSELLTQAELTIVAIGREETNTTLEQFNETMQLPIHFVADPNRDMYNTYANKGIPRVILLDERNQVMQTLIGEQPNTLSKLNWN</sequence>
<proteinExistence type="predicted"/>
<dbReference type="EMBL" id="WEIA01000023">
    <property type="protein sequence ID" value="NLR24056.1"/>
    <property type="molecule type" value="Genomic_DNA"/>
</dbReference>
<dbReference type="Proteomes" id="UP000646877">
    <property type="component" value="Unassembled WGS sequence"/>
</dbReference>
<evidence type="ECO:0000313" key="6">
    <source>
        <dbReference type="Proteomes" id="UP001304419"/>
    </source>
</evidence>
<name>A0A8I2H6P6_9GAMM</name>
<evidence type="ECO:0000313" key="4">
    <source>
        <dbReference type="EMBL" id="WOX28762.1"/>
    </source>
</evidence>
<reference evidence="3" key="1">
    <citation type="submission" date="2019-10" db="EMBL/GenBank/DDBJ databases">
        <authorList>
            <person name="Paulsen S."/>
        </authorList>
    </citation>
    <scope>NUCLEOTIDE SEQUENCE</scope>
    <source>
        <strain evidence="3">LMG 19692</strain>
    </source>
</reference>
<dbReference type="InterPro" id="IPR012336">
    <property type="entry name" value="Thioredoxin-like_fold"/>
</dbReference>
<feature type="domain" description="Thioredoxin-like fold" evidence="2">
    <location>
        <begin position="67"/>
        <end position="152"/>
    </location>
</feature>
<dbReference type="PROSITE" id="PS51257">
    <property type="entry name" value="PROKAR_LIPOPROTEIN"/>
    <property type="match status" value="1"/>
</dbReference>